<dbReference type="NCBIfam" id="TIGR00247">
    <property type="entry name" value="endolytic transglycosylase MltG"/>
    <property type="match status" value="1"/>
</dbReference>
<keyword evidence="1 7" id="KW-1003">Cell membrane</keyword>
<dbReference type="RefSeq" id="WP_115629494.1">
    <property type="nucleotide sequence ID" value="NZ_UIGI01000001.1"/>
</dbReference>
<dbReference type="Pfam" id="PF02618">
    <property type="entry name" value="YceG"/>
    <property type="match status" value="1"/>
</dbReference>
<evidence type="ECO:0000313" key="8">
    <source>
        <dbReference type="EMBL" id="SUW64442.1"/>
    </source>
</evidence>
<evidence type="ECO:0000256" key="2">
    <source>
        <dbReference type="ARBA" id="ARBA00022692"/>
    </source>
</evidence>
<dbReference type="GO" id="GO:0009252">
    <property type="term" value="P:peptidoglycan biosynthetic process"/>
    <property type="evidence" value="ECO:0007669"/>
    <property type="project" value="UniProtKB-UniRule"/>
</dbReference>
<dbReference type="GO" id="GO:0005886">
    <property type="term" value="C:plasma membrane"/>
    <property type="evidence" value="ECO:0007669"/>
    <property type="project" value="UniProtKB-UniRule"/>
</dbReference>
<keyword evidence="4 7" id="KW-0472">Membrane</keyword>
<keyword evidence="7" id="KW-0997">Cell inner membrane</keyword>
<evidence type="ECO:0000256" key="5">
    <source>
        <dbReference type="ARBA" id="ARBA00023239"/>
    </source>
</evidence>
<dbReference type="CDD" id="cd08010">
    <property type="entry name" value="MltG_like"/>
    <property type="match status" value="1"/>
</dbReference>
<evidence type="ECO:0000256" key="7">
    <source>
        <dbReference type="HAMAP-Rule" id="MF_02065"/>
    </source>
</evidence>
<sequence length="340" mass="38281">MKKMLRFFLLLLVVLGVAAGVGLYKVRQLANSHLTIEQETIFTLKAGTGRLALGKQLYEEKLLNRPRVFQWLLKIEPDLANFKAGTYRFTPQMTVREMLKLLASGKEAQFPIRFVEGTRLSDWLKQLREAPYIQHTLKDDSYSTVAEVLKFEHPEWVEGWFFPDTWLYTANTTDVALLKRAHERMVKAVQAAWDGKKDGLPYNTQNDLVTMASIIEKETAVAAERDQVASVFINRLRIGMRLQTDPTVIYGMGESYNGKLSRKDLETPTPYNTYVISGMPPGPIAIPGDASLQAAAHPAKTPYLYFVADGKGGHTFNTNLASHNQAVQVYIKALKDKNGQ</sequence>
<dbReference type="GO" id="GO:0071555">
    <property type="term" value="P:cell wall organization"/>
    <property type="evidence" value="ECO:0007669"/>
    <property type="project" value="UniProtKB-KW"/>
</dbReference>
<dbReference type="PANTHER" id="PTHR30518:SF2">
    <property type="entry name" value="ENDOLYTIC MUREIN TRANSGLYCOSYLASE"/>
    <property type="match status" value="1"/>
</dbReference>
<dbReference type="EC" id="4.2.2.29" evidence="7"/>
<evidence type="ECO:0000256" key="6">
    <source>
        <dbReference type="ARBA" id="ARBA00023316"/>
    </source>
</evidence>
<dbReference type="NCBIfam" id="NF007619">
    <property type="entry name" value="PRK10270.1"/>
    <property type="match status" value="1"/>
</dbReference>
<evidence type="ECO:0000256" key="1">
    <source>
        <dbReference type="ARBA" id="ARBA00022475"/>
    </source>
</evidence>
<dbReference type="HAMAP" id="MF_02065">
    <property type="entry name" value="MltG"/>
    <property type="match status" value="1"/>
</dbReference>
<keyword evidence="6 7" id="KW-0961">Cell wall biogenesis/degradation</keyword>
<comment type="function">
    <text evidence="7">Functions as a peptidoglycan terminase that cleaves nascent peptidoglycan strands endolytically to terminate their elongation.</text>
</comment>
<reference evidence="8 9" key="1">
    <citation type="submission" date="2018-06" db="EMBL/GenBank/DDBJ databases">
        <authorList>
            <consortium name="Pathogen Informatics"/>
            <person name="Doyle S."/>
        </authorList>
    </citation>
    <scope>NUCLEOTIDE SEQUENCE [LARGE SCALE GENOMIC DNA]</scope>
    <source>
        <strain evidence="8 9">NCTC12119</strain>
    </source>
</reference>
<protein>
    <recommendedName>
        <fullName evidence="7">Endolytic murein transglycosylase</fullName>
        <ecNumber evidence="7">4.2.2.29</ecNumber>
    </recommendedName>
    <alternativeName>
        <fullName evidence="7">Peptidoglycan lytic transglycosylase</fullName>
    </alternativeName>
    <alternativeName>
        <fullName evidence="7">Peptidoglycan polymerization terminase</fullName>
    </alternativeName>
</protein>
<dbReference type="Proteomes" id="UP000255528">
    <property type="component" value="Unassembled WGS sequence"/>
</dbReference>
<dbReference type="FunFam" id="3.30.160.60:FF:000242">
    <property type="entry name" value="Endolytic murein transglycosylase"/>
    <property type="match status" value="1"/>
</dbReference>
<organism evidence="8 9">
    <name type="scientific">Buttiauxella agrestis</name>
    <dbReference type="NCBI Taxonomy" id="82977"/>
    <lineage>
        <taxon>Bacteria</taxon>
        <taxon>Pseudomonadati</taxon>
        <taxon>Pseudomonadota</taxon>
        <taxon>Gammaproteobacteria</taxon>
        <taxon>Enterobacterales</taxon>
        <taxon>Enterobacteriaceae</taxon>
        <taxon>Buttiauxella</taxon>
    </lineage>
</organism>
<evidence type="ECO:0000313" key="9">
    <source>
        <dbReference type="Proteomes" id="UP000255528"/>
    </source>
</evidence>
<keyword evidence="3 7" id="KW-1133">Transmembrane helix</keyword>
<dbReference type="PANTHER" id="PTHR30518">
    <property type="entry name" value="ENDOLYTIC MUREIN TRANSGLYCOSYLASE"/>
    <property type="match status" value="1"/>
</dbReference>
<gene>
    <name evidence="8" type="primary">yceG</name>
    <name evidence="7" type="synonym">mltG</name>
    <name evidence="8" type="ORF">NCTC12119_02949</name>
</gene>
<comment type="similarity">
    <text evidence="7">Belongs to the transglycosylase MltG family.</text>
</comment>
<accession>A0A381C9C5</accession>
<comment type="catalytic activity">
    <reaction evidence="7">
        <text>a peptidoglycan chain = a peptidoglycan chain with N-acetyl-1,6-anhydromuramyl-[peptide] at the reducing end + a peptidoglycan chain with N-acetylglucosamine at the non-reducing end.</text>
        <dbReference type="EC" id="4.2.2.29"/>
    </reaction>
</comment>
<evidence type="ECO:0000256" key="4">
    <source>
        <dbReference type="ARBA" id="ARBA00023136"/>
    </source>
</evidence>
<dbReference type="GO" id="GO:0008932">
    <property type="term" value="F:lytic endotransglycosylase activity"/>
    <property type="evidence" value="ECO:0007669"/>
    <property type="project" value="UniProtKB-UniRule"/>
</dbReference>
<name>A0A381C9C5_9ENTR</name>
<keyword evidence="5 7" id="KW-0456">Lyase</keyword>
<dbReference type="AlphaFoldDB" id="A0A381C9C5"/>
<dbReference type="Gene3D" id="3.30.160.60">
    <property type="entry name" value="Classic Zinc Finger"/>
    <property type="match status" value="2"/>
</dbReference>
<proteinExistence type="inferred from homology"/>
<dbReference type="EMBL" id="UIGI01000001">
    <property type="protein sequence ID" value="SUW64442.1"/>
    <property type="molecule type" value="Genomic_DNA"/>
</dbReference>
<evidence type="ECO:0000256" key="3">
    <source>
        <dbReference type="ARBA" id="ARBA00022989"/>
    </source>
</evidence>
<keyword evidence="2 7" id="KW-0812">Transmembrane</keyword>
<dbReference type="InterPro" id="IPR003770">
    <property type="entry name" value="MLTG-like"/>
</dbReference>
<feature type="site" description="Important for catalytic activity" evidence="7">
    <location>
        <position position="218"/>
    </location>
</feature>
<dbReference type="FunFam" id="3.30.160.60:FF:000497">
    <property type="entry name" value="Endolytic murein transglycosylase"/>
    <property type="match status" value="1"/>
</dbReference>